<dbReference type="GO" id="GO:0030246">
    <property type="term" value="F:carbohydrate binding"/>
    <property type="evidence" value="ECO:0007669"/>
    <property type="project" value="UniProtKB-KW"/>
</dbReference>
<evidence type="ECO:0000256" key="9">
    <source>
        <dbReference type="ARBA" id="ARBA00022734"/>
    </source>
</evidence>
<evidence type="ECO:0000256" key="14">
    <source>
        <dbReference type="ARBA" id="ARBA00023136"/>
    </source>
</evidence>
<keyword evidence="14 18" id="KW-0472">Membrane</keyword>
<evidence type="ECO:0000256" key="6">
    <source>
        <dbReference type="ARBA" id="ARBA00022679"/>
    </source>
</evidence>
<evidence type="ECO:0000256" key="7">
    <source>
        <dbReference type="ARBA" id="ARBA00022692"/>
    </source>
</evidence>
<dbReference type="InterPro" id="IPR050528">
    <property type="entry name" value="L-type_Lectin-RKs"/>
</dbReference>
<evidence type="ECO:0000256" key="12">
    <source>
        <dbReference type="ARBA" id="ARBA00022840"/>
    </source>
</evidence>
<sequence length="682" mass="75819">MKPMGHPIWLPILLMVIIQKATVYIQAQNFSSFNFPTFTSADKLLINSDAEYMSNSSSIWLNPFNNGSSSSLFYTCGELVYSESIQMRSNTSTAGASPAVASFNTSFTFSITGDQGSAGMAFMFAVESYITGSIGSSMCLLLKPQNGLASNHLFAVEFDTWWNPEFDDPSNNHVGVNINSMNSTAVYNYCGNLKDCSYFVTGQDFTAWIEYDSTTQVVAVFLTNGSLIQNVAKPPNPIIQAPHIDLTNVFNDYMFVGFTGSAAMFQEIKKIKSWSFRSGNFESVSIPVIQINPKQDSKRSWVGLIAGVVSAVCGLITVILCIAYCVFRRRVKPRGGGDGEEALSMEFSSSANVAEANNQLLWPREFSFQELSDATNGFSKDCLLGEGGFGQVFRGTLRTLSGYQCEVAVKRTKMKESNRASSREFLAELSVISQIRHRNLVRLYGWCQENKNLLLVFEYMPNSSLEKWLFGEGDKNLTWQQRQHIVSGVAAALVYLHEGWNQCILHRDIKAANVLLNKELNPHVGDFGLARLTNHSNLGRTTAVAGTFGYLAPEMAQEGKVTQKSDVYSFGILALEVASGRPVLRTNLIYEEDDEAEQVNLLECVWHAHERGELLRLVDPRLGSVFDSEEVKWMFQLGLLCCHPDPDARPLMRVVHRCMVDGEVGQLVATLPASKPRSPYWY</sequence>
<evidence type="ECO:0000256" key="18">
    <source>
        <dbReference type="SAM" id="Phobius"/>
    </source>
</evidence>
<evidence type="ECO:0000313" key="21">
    <source>
        <dbReference type="EMBL" id="KAG0589733.1"/>
    </source>
</evidence>
<dbReference type="InterPro" id="IPR000719">
    <property type="entry name" value="Prot_kinase_dom"/>
</dbReference>
<comment type="similarity">
    <text evidence="2">In the N-terminal section; belongs to the leguminous lectin family.</text>
</comment>
<dbReference type="InterPro" id="IPR013320">
    <property type="entry name" value="ConA-like_dom_sf"/>
</dbReference>
<accession>A0A8T0J4P2</accession>
<dbReference type="Gene3D" id="1.10.510.10">
    <property type="entry name" value="Transferase(Phosphotransferase) domain 1"/>
    <property type="match status" value="1"/>
</dbReference>
<evidence type="ECO:0000313" key="22">
    <source>
        <dbReference type="Proteomes" id="UP000822688"/>
    </source>
</evidence>
<evidence type="ECO:0000256" key="17">
    <source>
        <dbReference type="PROSITE-ProRule" id="PRU10141"/>
    </source>
</evidence>
<dbReference type="InterPro" id="IPR008271">
    <property type="entry name" value="Ser/Thr_kinase_AS"/>
</dbReference>
<evidence type="ECO:0000256" key="19">
    <source>
        <dbReference type="SAM" id="SignalP"/>
    </source>
</evidence>
<feature type="domain" description="Protein kinase" evidence="20">
    <location>
        <begin position="378"/>
        <end position="659"/>
    </location>
</feature>
<keyword evidence="13 18" id="KW-1133">Transmembrane helix</keyword>
<dbReference type="InterPro" id="IPR001220">
    <property type="entry name" value="Legume_lectin_dom"/>
</dbReference>
<keyword evidence="12 17" id="KW-0067">ATP-binding</keyword>
<comment type="subcellular location">
    <subcellularLocation>
        <location evidence="1">Cell membrane</location>
        <topology evidence="1">Single-pass type I membrane protein</topology>
    </subcellularLocation>
</comment>
<feature type="transmembrane region" description="Helical" evidence="18">
    <location>
        <begin position="301"/>
        <end position="327"/>
    </location>
</feature>
<keyword evidence="11" id="KW-0418">Kinase</keyword>
<dbReference type="EMBL" id="CM026421">
    <property type="protein sequence ID" value="KAG0589733.1"/>
    <property type="molecule type" value="Genomic_DNA"/>
</dbReference>
<evidence type="ECO:0000256" key="8">
    <source>
        <dbReference type="ARBA" id="ARBA00022729"/>
    </source>
</evidence>
<evidence type="ECO:0000259" key="20">
    <source>
        <dbReference type="PROSITE" id="PS50011"/>
    </source>
</evidence>
<evidence type="ECO:0000256" key="3">
    <source>
        <dbReference type="ARBA" id="ARBA00010217"/>
    </source>
</evidence>
<keyword evidence="4" id="KW-1003">Cell membrane</keyword>
<dbReference type="SUPFAM" id="SSF56112">
    <property type="entry name" value="Protein kinase-like (PK-like)"/>
    <property type="match status" value="1"/>
</dbReference>
<feature type="binding site" evidence="17">
    <location>
        <position position="410"/>
    </location>
    <ligand>
        <name>ATP</name>
        <dbReference type="ChEBI" id="CHEBI:30616"/>
    </ligand>
</feature>
<keyword evidence="9" id="KW-0430">Lectin</keyword>
<dbReference type="CDD" id="cd14066">
    <property type="entry name" value="STKc_IRAK"/>
    <property type="match status" value="1"/>
</dbReference>
<protein>
    <recommendedName>
        <fullName evidence="20">Protein kinase domain-containing protein</fullName>
    </recommendedName>
</protein>
<keyword evidence="8 19" id="KW-0732">Signal</keyword>
<dbReference type="PROSITE" id="PS00107">
    <property type="entry name" value="PROTEIN_KINASE_ATP"/>
    <property type="match status" value="1"/>
</dbReference>
<keyword evidence="5" id="KW-0723">Serine/threonine-protein kinase</keyword>
<evidence type="ECO:0000256" key="5">
    <source>
        <dbReference type="ARBA" id="ARBA00022527"/>
    </source>
</evidence>
<dbReference type="PROSITE" id="PS50011">
    <property type="entry name" value="PROTEIN_KINASE_DOM"/>
    <property type="match status" value="1"/>
</dbReference>
<dbReference type="FunFam" id="1.10.510.10:FF:000240">
    <property type="entry name" value="Lectin-domain containing receptor kinase A4.3"/>
    <property type="match status" value="1"/>
</dbReference>
<keyword evidence="10 17" id="KW-0547">Nucleotide-binding</keyword>
<keyword evidence="16" id="KW-0325">Glycoprotein</keyword>
<dbReference type="GO" id="GO:0004672">
    <property type="term" value="F:protein kinase activity"/>
    <property type="evidence" value="ECO:0007669"/>
    <property type="project" value="InterPro"/>
</dbReference>
<keyword evidence="15" id="KW-0675">Receptor</keyword>
<gene>
    <name evidence="21" type="ORF">KC19_1G043300</name>
</gene>
<evidence type="ECO:0000256" key="1">
    <source>
        <dbReference type="ARBA" id="ARBA00004251"/>
    </source>
</evidence>
<dbReference type="SUPFAM" id="SSF49899">
    <property type="entry name" value="Concanavalin A-like lectins/glucanases"/>
    <property type="match status" value="1"/>
</dbReference>
<comment type="caution">
    <text evidence="21">The sequence shown here is derived from an EMBL/GenBank/DDBJ whole genome shotgun (WGS) entry which is preliminary data.</text>
</comment>
<dbReference type="CDD" id="cd06899">
    <property type="entry name" value="lectin_legume_LecRK_Arcelin_ConA"/>
    <property type="match status" value="1"/>
</dbReference>
<dbReference type="GO" id="GO:0002229">
    <property type="term" value="P:defense response to oomycetes"/>
    <property type="evidence" value="ECO:0007669"/>
    <property type="project" value="UniProtKB-ARBA"/>
</dbReference>
<dbReference type="Proteomes" id="UP000822688">
    <property type="component" value="Chromosome 1"/>
</dbReference>
<proteinExistence type="inferred from homology"/>
<dbReference type="SMART" id="SM00220">
    <property type="entry name" value="S_TKc"/>
    <property type="match status" value="1"/>
</dbReference>
<keyword evidence="22" id="KW-1185">Reference proteome</keyword>
<reference evidence="21" key="1">
    <citation type="submission" date="2020-06" db="EMBL/GenBank/DDBJ databases">
        <title>WGS assembly of Ceratodon purpureus strain R40.</title>
        <authorList>
            <person name="Carey S.B."/>
            <person name="Jenkins J."/>
            <person name="Shu S."/>
            <person name="Lovell J.T."/>
            <person name="Sreedasyam A."/>
            <person name="Maumus F."/>
            <person name="Tiley G.P."/>
            <person name="Fernandez-Pozo N."/>
            <person name="Barry K."/>
            <person name="Chen C."/>
            <person name="Wang M."/>
            <person name="Lipzen A."/>
            <person name="Daum C."/>
            <person name="Saski C.A."/>
            <person name="Payton A.C."/>
            <person name="Mcbreen J.C."/>
            <person name="Conrad R.E."/>
            <person name="Kollar L.M."/>
            <person name="Olsson S."/>
            <person name="Huttunen S."/>
            <person name="Landis J.B."/>
            <person name="Wickett N.J."/>
            <person name="Johnson M.G."/>
            <person name="Rensing S.A."/>
            <person name="Grimwood J."/>
            <person name="Schmutz J."/>
            <person name="Mcdaniel S.F."/>
        </authorList>
    </citation>
    <scope>NUCLEOTIDE SEQUENCE</scope>
    <source>
        <strain evidence="21">R40</strain>
    </source>
</reference>
<comment type="similarity">
    <text evidence="3">In the C-terminal section; belongs to the protein kinase superfamily. Ser/Thr protein kinase family.</text>
</comment>
<organism evidence="21 22">
    <name type="scientific">Ceratodon purpureus</name>
    <name type="common">Fire moss</name>
    <name type="synonym">Dicranum purpureum</name>
    <dbReference type="NCBI Taxonomy" id="3225"/>
    <lineage>
        <taxon>Eukaryota</taxon>
        <taxon>Viridiplantae</taxon>
        <taxon>Streptophyta</taxon>
        <taxon>Embryophyta</taxon>
        <taxon>Bryophyta</taxon>
        <taxon>Bryophytina</taxon>
        <taxon>Bryopsida</taxon>
        <taxon>Dicranidae</taxon>
        <taxon>Pseudoditrichales</taxon>
        <taxon>Ditrichaceae</taxon>
        <taxon>Ceratodon</taxon>
    </lineage>
</organism>
<evidence type="ECO:0000256" key="2">
    <source>
        <dbReference type="ARBA" id="ARBA00008536"/>
    </source>
</evidence>
<evidence type="ECO:0000256" key="16">
    <source>
        <dbReference type="ARBA" id="ARBA00023180"/>
    </source>
</evidence>
<evidence type="ECO:0000256" key="15">
    <source>
        <dbReference type="ARBA" id="ARBA00023170"/>
    </source>
</evidence>
<evidence type="ECO:0000256" key="11">
    <source>
        <dbReference type="ARBA" id="ARBA00022777"/>
    </source>
</evidence>
<feature type="signal peptide" evidence="19">
    <location>
        <begin position="1"/>
        <end position="27"/>
    </location>
</feature>
<evidence type="ECO:0000256" key="13">
    <source>
        <dbReference type="ARBA" id="ARBA00022989"/>
    </source>
</evidence>
<dbReference type="GO" id="GO:0005524">
    <property type="term" value="F:ATP binding"/>
    <property type="evidence" value="ECO:0007669"/>
    <property type="project" value="UniProtKB-UniRule"/>
</dbReference>
<name>A0A8T0J4P2_CERPU</name>
<dbReference type="Gene3D" id="2.60.120.200">
    <property type="match status" value="1"/>
</dbReference>
<dbReference type="PROSITE" id="PS00108">
    <property type="entry name" value="PROTEIN_KINASE_ST"/>
    <property type="match status" value="1"/>
</dbReference>
<dbReference type="PANTHER" id="PTHR27007">
    <property type="match status" value="1"/>
</dbReference>
<dbReference type="FunFam" id="3.30.200.20:FF:000178">
    <property type="entry name" value="serine/threonine-protein kinase PBS1-like"/>
    <property type="match status" value="1"/>
</dbReference>
<dbReference type="Pfam" id="PF07714">
    <property type="entry name" value="PK_Tyr_Ser-Thr"/>
    <property type="match status" value="1"/>
</dbReference>
<keyword evidence="7 18" id="KW-0812">Transmembrane</keyword>
<dbReference type="InterPro" id="IPR011009">
    <property type="entry name" value="Kinase-like_dom_sf"/>
</dbReference>
<keyword evidence="6" id="KW-0808">Transferase</keyword>
<evidence type="ECO:0000256" key="10">
    <source>
        <dbReference type="ARBA" id="ARBA00022741"/>
    </source>
</evidence>
<evidence type="ECO:0000256" key="4">
    <source>
        <dbReference type="ARBA" id="ARBA00022475"/>
    </source>
</evidence>
<dbReference type="InterPro" id="IPR017441">
    <property type="entry name" value="Protein_kinase_ATP_BS"/>
</dbReference>
<dbReference type="GO" id="GO:0005886">
    <property type="term" value="C:plasma membrane"/>
    <property type="evidence" value="ECO:0007669"/>
    <property type="project" value="UniProtKB-SubCell"/>
</dbReference>
<dbReference type="AlphaFoldDB" id="A0A8T0J4P2"/>
<dbReference type="Gene3D" id="3.30.200.20">
    <property type="entry name" value="Phosphorylase Kinase, domain 1"/>
    <property type="match status" value="1"/>
</dbReference>
<dbReference type="InterPro" id="IPR001245">
    <property type="entry name" value="Ser-Thr/Tyr_kinase_cat_dom"/>
</dbReference>
<feature type="chain" id="PRO_5035749158" description="Protein kinase domain-containing protein" evidence="19">
    <location>
        <begin position="28"/>
        <end position="682"/>
    </location>
</feature>
<dbReference type="Pfam" id="PF00139">
    <property type="entry name" value="Lectin_legB"/>
    <property type="match status" value="1"/>
</dbReference>